<gene>
    <name evidence="1" type="ORF">M2272_001485</name>
</gene>
<evidence type="ECO:0000313" key="2">
    <source>
        <dbReference type="Proteomes" id="UP001160130"/>
    </source>
</evidence>
<reference evidence="1 2" key="1">
    <citation type="submission" date="2023-04" db="EMBL/GenBank/DDBJ databases">
        <title>Forest soil microbial communities from Buena Vista Peninsula, Colon Province, Panama.</title>
        <authorList>
            <person name="Bouskill N."/>
        </authorList>
    </citation>
    <scope>NUCLEOTIDE SEQUENCE [LARGE SCALE GENOMIC DNA]</scope>
    <source>
        <strain evidence="1 2">AC80</strain>
    </source>
</reference>
<dbReference type="Proteomes" id="UP001160130">
    <property type="component" value="Unassembled WGS sequence"/>
</dbReference>
<sequence length="58" mass="6701">MAAPGRRLRARQWIRWKDSSSGRPFARMLTLNLALSPHPPSNLFLTTPTFHAETLLKW</sequence>
<accession>A0ABT6KVZ3</accession>
<organism evidence="1 2">
    <name type="scientific">Mycolicibacterium frederiksbergense</name>
    <dbReference type="NCBI Taxonomy" id="117567"/>
    <lineage>
        <taxon>Bacteria</taxon>
        <taxon>Bacillati</taxon>
        <taxon>Actinomycetota</taxon>
        <taxon>Actinomycetes</taxon>
        <taxon>Mycobacteriales</taxon>
        <taxon>Mycobacteriaceae</taxon>
        <taxon>Mycolicibacterium</taxon>
    </lineage>
</organism>
<proteinExistence type="predicted"/>
<comment type="caution">
    <text evidence="1">The sequence shown here is derived from an EMBL/GenBank/DDBJ whole genome shotgun (WGS) entry which is preliminary data.</text>
</comment>
<evidence type="ECO:0000313" key="1">
    <source>
        <dbReference type="EMBL" id="MDH6194856.1"/>
    </source>
</evidence>
<dbReference type="EMBL" id="JARXVE010000002">
    <property type="protein sequence ID" value="MDH6194856.1"/>
    <property type="molecule type" value="Genomic_DNA"/>
</dbReference>
<name>A0ABT6KVZ3_9MYCO</name>
<protein>
    <submittedName>
        <fullName evidence="1">Uncharacterized protein</fullName>
    </submittedName>
</protein>
<keyword evidence="2" id="KW-1185">Reference proteome</keyword>